<dbReference type="InterPro" id="IPR045357">
    <property type="entry name" value="Aminopeptidase_N-like_N"/>
</dbReference>
<organism evidence="2 4">
    <name type="scientific">Halocaridina rubra</name>
    <name type="common">Hawaiian red shrimp</name>
    <dbReference type="NCBI Taxonomy" id="373956"/>
    <lineage>
        <taxon>Eukaryota</taxon>
        <taxon>Metazoa</taxon>
        <taxon>Ecdysozoa</taxon>
        <taxon>Arthropoda</taxon>
        <taxon>Crustacea</taxon>
        <taxon>Multicrustacea</taxon>
        <taxon>Malacostraca</taxon>
        <taxon>Eumalacostraca</taxon>
        <taxon>Eucarida</taxon>
        <taxon>Decapoda</taxon>
        <taxon>Pleocyemata</taxon>
        <taxon>Caridea</taxon>
        <taxon>Atyoidea</taxon>
        <taxon>Atyidae</taxon>
        <taxon>Halocaridina</taxon>
    </lineage>
</organism>
<dbReference type="PANTHER" id="PTHR11533">
    <property type="entry name" value="PROTEASE M1 ZINC METALLOPROTEASE"/>
    <property type="match status" value="1"/>
</dbReference>
<dbReference type="Gene3D" id="2.60.40.1730">
    <property type="entry name" value="tricorn interacting facor f3 domain"/>
    <property type="match status" value="1"/>
</dbReference>
<dbReference type="GO" id="GO:0043171">
    <property type="term" value="P:peptide catabolic process"/>
    <property type="evidence" value="ECO:0007669"/>
    <property type="project" value="TreeGrafter"/>
</dbReference>
<reference evidence="2 4" key="1">
    <citation type="submission" date="2023-11" db="EMBL/GenBank/DDBJ databases">
        <title>Halocaridina rubra genome assembly.</title>
        <authorList>
            <person name="Smith C."/>
        </authorList>
    </citation>
    <scope>NUCLEOTIDE SEQUENCE [LARGE SCALE GENOMIC DNA]</scope>
    <source>
        <strain evidence="2">EP-1</strain>
        <tissue evidence="2">Whole</tissue>
    </source>
</reference>
<dbReference type="EMBL" id="JAXCGZ010017133">
    <property type="protein sequence ID" value="KAK7068753.1"/>
    <property type="molecule type" value="Genomic_DNA"/>
</dbReference>
<sequence>MGCPESGWVFVLYSAILINHATVVSGIFDSPYIGSPKAPRNLLKPTPGKDNFPVRHLITKESGKAPASEWRLPTALKPIHYVVRLQPIIGGNFSILGHVEIEIEVVETTTNVTLNMYAIDALEQSIKVEPAGGGAGVGIQSTSFDAIREFYTVQLDEALSVGQNYVFSMDFEGFLDTTGLGFYRGSYVNDIGDTV</sequence>
<dbReference type="Pfam" id="PF17900">
    <property type="entry name" value="Peptidase_M1_N"/>
    <property type="match status" value="1"/>
</dbReference>
<protein>
    <recommendedName>
        <fullName evidence="1">Aminopeptidase N-like N-terminal domain-containing protein</fullName>
    </recommendedName>
</protein>
<keyword evidence="4" id="KW-1185">Reference proteome</keyword>
<dbReference type="GO" id="GO:0006508">
    <property type="term" value="P:proteolysis"/>
    <property type="evidence" value="ECO:0007669"/>
    <property type="project" value="TreeGrafter"/>
</dbReference>
<dbReference type="GO" id="GO:0016020">
    <property type="term" value="C:membrane"/>
    <property type="evidence" value="ECO:0007669"/>
    <property type="project" value="TreeGrafter"/>
</dbReference>
<dbReference type="GO" id="GO:0042277">
    <property type="term" value="F:peptide binding"/>
    <property type="evidence" value="ECO:0007669"/>
    <property type="project" value="TreeGrafter"/>
</dbReference>
<dbReference type="Proteomes" id="UP001381693">
    <property type="component" value="Unassembled WGS sequence"/>
</dbReference>
<dbReference type="EMBL" id="JAXCGZ010017133">
    <property type="protein sequence ID" value="KAK7068748.1"/>
    <property type="molecule type" value="Genomic_DNA"/>
</dbReference>
<dbReference type="GO" id="GO:0070006">
    <property type="term" value="F:metalloaminopeptidase activity"/>
    <property type="evidence" value="ECO:0007669"/>
    <property type="project" value="TreeGrafter"/>
</dbReference>
<dbReference type="PANTHER" id="PTHR11533:SF294">
    <property type="entry name" value="THYROTROPIN-RELEASING HORMONE-DEGRADING ECTOENZYME"/>
    <property type="match status" value="1"/>
</dbReference>
<dbReference type="SUPFAM" id="SSF63737">
    <property type="entry name" value="Leukotriene A4 hydrolase N-terminal domain"/>
    <property type="match status" value="1"/>
</dbReference>
<dbReference type="AlphaFoldDB" id="A0AAN8WUN8"/>
<dbReference type="InterPro" id="IPR050344">
    <property type="entry name" value="Peptidase_M1_aminopeptidases"/>
</dbReference>
<dbReference type="GO" id="GO:0008270">
    <property type="term" value="F:zinc ion binding"/>
    <property type="evidence" value="ECO:0007669"/>
    <property type="project" value="TreeGrafter"/>
</dbReference>
<evidence type="ECO:0000313" key="2">
    <source>
        <dbReference type="EMBL" id="KAK7068748.1"/>
    </source>
</evidence>
<comment type="caution">
    <text evidence="2">The sequence shown here is derived from an EMBL/GenBank/DDBJ whole genome shotgun (WGS) entry which is preliminary data.</text>
</comment>
<evidence type="ECO:0000259" key="1">
    <source>
        <dbReference type="Pfam" id="PF17900"/>
    </source>
</evidence>
<gene>
    <name evidence="2" type="ORF">SK128_000552</name>
    <name evidence="3" type="ORF">SK128_000557</name>
</gene>
<proteinExistence type="predicted"/>
<evidence type="ECO:0000313" key="4">
    <source>
        <dbReference type="Proteomes" id="UP001381693"/>
    </source>
</evidence>
<evidence type="ECO:0000313" key="3">
    <source>
        <dbReference type="EMBL" id="KAK7068753.1"/>
    </source>
</evidence>
<dbReference type="InterPro" id="IPR042097">
    <property type="entry name" value="Aminopeptidase_N-like_N_sf"/>
</dbReference>
<dbReference type="GO" id="GO:0005615">
    <property type="term" value="C:extracellular space"/>
    <property type="evidence" value="ECO:0007669"/>
    <property type="project" value="TreeGrafter"/>
</dbReference>
<dbReference type="GO" id="GO:0005737">
    <property type="term" value="C:cytoplasm"/>
    <property type="evidence" value="ECO:0007669"/>
    <property type="project" value="TreeGrafter"/>
</dbReference>
<accession>A0AAN8WUN8</accession>
<feature type="domain" description="Aminopeptidase N-like N-terminal" evidence="1">
    <location>
        <begin position="77"/>
        <end position="191"/>
    </location>
</feature>
<name>A0AAN8WUN8_HALRR</name>